<feature type="compositionally biased region" description="Polar residues" evidence="3">
    <location>
        <begin position="43"/>
        <end position="56"/>
    </location>
</feature>
<evidence type="ECO:0000313" key="5">
    <source>
        <dbReference type="EMBL" id="KAF5344554.1"/>
    </source>
</evidence>
<dbReference type="PANTHER" id="PTHR19848:SF8">
    <property type="entry name" value="F-BOX AND WD REPEAT DOMAIN CONTAINING 7"/>
    <property type="match status" value="1"/>
</dbReference>
<dbReference type="Gene3D" id="2.130.10.10">
    <property type="entry name" value="YVTN repeat-like/Quinoprotein amine dehydrogenase"/>
    <property type="match status" value="3"/>
</dbReference>
<dbReference type="InterPro" id="IPR001680">
    <property type="entry name" value="WD40_rpt"/>
</dbReference>
<feature type="region of interest" description="Disordered" evidence="3">
    <location>
        <begin position="1"/>
        <end position="81"/>
    </location>
</feature>
<dbReference type="EMBL" id="JAACJO010000061">
    <property type="protein sequence ID" value="KAF5344554.1"/>
    <property type="molecule type" value="Genomic_DNA"/>
</dbReference>
<feature type="region of interest" description="Disordered" evidence="3">
    <location>
        <begin position="1373"/>
        <end position="1413"/>
    </location>
</feature>
<dbReference type="Proteomes" id="UP000559027">
    <property type="component" value="Unassembled WGS sequence"/>
</dbReference>
<dbReference type="PANTHER" id="PTHR19848">
    <property type="entry name" value="WD40 REPEAT PROTEIN"/>
    <property type="match status" value="1"/>
</dbReference>
<gene>
    <name evidence="5" type="ORF">D9756_011524</name>
</gene>
<dbReference type="InterPro" id="IPR011044">
    <property type="entry name" value="Quino_amine_DH_bsu"/>
</dbReference>
<protein>
    <recommendedName>
        <fullName evidence="4">Nephrocystin 3-like N-terminal domain-containing protein</fullName>
    </recommendedName>
</protein>
<name>A0A8H5CMM2_9AGAR</name>
<dbReference type="Gene3D" id="3.40.50.300">
    <property type="entry name" value="P-loop containing nucleotide triphosphate hydrolases"/>
    <property type="match status" value="1"/>
</dbReference>
<dbReference type="SMART" id="SM00320">
    <property type="entry name" value="WD40"/>
    <property type="match status" value="7"/>
</dbReference>
<dbReference type="Pfam" id="PF24883">
    <property type="entry name" value="NPHP3_N"/>
    <property type="match status" value="1"/>
</dbReference>
<dbReference type="OrthoDB" id="538223at2759"/>
<sequence length="1599" mass="176317">MATTTQVHDLARDRHQDTPRSSANTSNLQVNEQAPHDTRSQRCRNPSDNELPTVTSERAKDTGGTCISIDGNSTPQEGHDSFHSHAITLASHIQDPGDENQNVSSFFPYARDFQINNSTFIEVNPSPDTETPSFTESRGTFFRDCPRVYLLTVTTPDGQKLKKALIEGLEFISLAKGCMQDTRVAILSDVDAMIHDNEDSNIIWIKGFPGVGKSAIASTIVYRLRERGELLSYFVFDRAKPTVTTAAALWRRVAWDLARSHPFARQSLLKCIDDETLDTNTTNISSLFTYLIVEPLSGLGRGGLSNIQLRQPVVVVIDAADECGGLEGPRSDDRKALLRTLEQWHSKLPRTSSIHIHISITTDEASRDIRKYLEDRLDSRAPAKRAAGVFIWATTIANFIEAGEPQSWLKAIDAGLGLWGKKGSLNALYACVLKISFGDLHGEEAEAFKTVVGAMIFAQRPFHDSEFTAISPVVTGSMLEYIRNGLRSVIDQGATLRFIHQSFVDFLLSSECPDEFAIKEAEQQHQLSTLCLTIMSKQLRFNICGLETSSLKNADVPDFKTKVKAGIPSLLSYASHFVAEHLRHTPFDERLMDNVRAVFKEKLLYWLEVMSLLKETNRMVPVLRAVLAWITGIDTDFTEFVRDALRFIAAFSVPITQSAPHIYLSALPFIPEESLVAKYFLPRFPRLLTLDTGKPSHWSSCVFVSEHNGGYITAIALSPDEKTFASKAAFDLICIWDSETGILISDSFVQAVRSVQSVQLTDIQCSLDFSPDGKHLVATYGQKGMVIWDVESGKEHLCFGQISERPGSPPEGSEYIASAVYSKDGNMIVSASDYNSTSGDPASDCNQGCFCRVRLWDASSGTLVRILLDIPAWCHQYSLSPGAHFLVALHPSPAVLQGVWDLTEKPPRCVIELNGIGVHPFSPLLFSADGKFFMVVTLTPGHIATARVWQTDTCIPVGPLIALGPANNTGILHHALYSYGNDNLAIGVHSNVSMKIFDATTGDVVYRGKEPTRVTSGSPSRSGRRNLLGYSDGTIRMWDYQCHMQASPVIDPTPNDHPKPWAGTAAPVFSPCGKTLAVSYGDKIKLWSTTTGEPINLSHPIQTKNNALAFSGDSRYLASLTTHDKERDELPAVINIWDVGNGMNRRQLVITHAHKEIDFHLFFASSDNRLVLHSFVADGEGERYVVRTWGDNMLGELCTTVTLACPKSPDFHQITLVLSPDTLTALILEWTPLKNIPHRYHRSSKEDQFSPHALFDAVSYHDTGASFRIRVWETKGWTEVTGPIETGGTSDWTSPMSVSISSDDRLIRSVSPLDGAIWVWDICTGRRVVEPWHGYDLSRASNIVISPNGDKLASTYSKDGSWTIKLWDTRSLHSGQEQEPVGGVGDFGDQYLTQDGWPAGRGDAASKPKPTNAKAEVQNVGLDTTGEVVSVEWAMPERIVGESETEEMWAEVWDTITIEKETVLLCMEPRSPGDRFTPEPTPIVTFLDLRETIHQNTETFTLTLHPSPLLTTVQDVAARSSALQLTPASSTIKVISGVYNSPLGTLCSSPSENRTNNVSSSLPLNSSASVVDWSAGGCRNTHDGRIWARRAYAVEARNA</sequence>
<comment type="caution">
    <text evidence="5">The sequence shown here is derived from an EMBL/GenBank/DDBJ whole genome shotgun (WGS) entry which is preliminary data.</text>
</comment>
<evidence type="ECO:0000259" key="4">
    <source>
        <dbReference type="Pfam" id="PF24883"/>
    </source>
</evidence>
<dbReference type="InterPro" id="IPR015943">
    <property type="entry name" value="WD40/YVTN_repeat-like_dom_sf"/>
</dbReference>
<feature type="compositionally biased region" description="Basic and acidic residues" evidence="3">
    <location>
        <begin position="9"/>
        <end position="18"/>
    </location>
</feature>
<feature type="compositionally biased region" description="Polar residues" evidence="3">
    <location>
        <begin position="19"/>
        <end position="32"/>
    </location>
</feature>
<evidence type="ECO:0000256" key="1">
    <source>
        <dbReference type="ARBA" id="ARBA00022574"/>
    </source>
</evidence>
<dbReference type="InterPro" id="IPR027417">
    <property type="entry name" value="P-loop_NTPase"/>
</dbReference>
<dbReference type="InterPro" id="IPR056884">
    <property type="entry name" value="NPHP3-like_N"/>
</dbReference>
<dbReference type="SUPFAM" id="SSF82171">
    <property type="entry name" value="DPP6 N-terminal domain-like"/>
    <property type="match status" value="1"/>
</dbReference>
<feature type="domain" description="Nephrocystin 3-like N-terminal" evidence="4">
    <location>
        <begin position="192"/>
        <end position="360"/>
    </location>
</feature>
<dbReference type="SUPFAM" id="SSF50969">
    <property type="entry name" value="YVTN repeat-like/Quinoprotein amine dehydrogenase"/>
    <property type="match status" value="2"/>
</dbReference>
<evidence type="ECO:0000256" key="2">
    <source>
        <dbReference type="ARBA" id="ARBA00022737"/>
    </source>
</evidence>
<keyword evidence="1" id="KW-0853">WD repeat</keyword>
<proteinExistence type="predicted"/>
<organism evidence="5 6">
    <name type="scientific">Leucocoprinus leucothites</name>
    <dbReference type="NCBI Taxonomy" id="201217"/>
    <lineage>
        <taxon>Eukaryota</taxon>
        <taxon>Fungi</taxon>
        <taxon>Dikarya</taxon>
        <taxon>Basidiomycota</taxon>
        <taxon>Agaricomycotina</taxon>
        <taxon>Agaricomycetes</taxon>
        <taxon>Agaricomycetidae</taxon>
        <taxon>Agaricales</taxon>
        <taxon>Agaricineae</taxon>
        <taxon>Agaricaceae</taxon>
        <taxon>Leucocoprinus</taxon>
    </lineage>
</organism>
<evidence type="ECO:0000313" key="6">
    <source>
        <dbReference type="Proteomes" id="UP000559027"/>
    </source>
</evidence>
<evidence type="ECO:0000256" key="3">
    <source>
        <dbReference type="SAM" id="MobiDB-lite"/>
    </source>
</evidence>
<reference evidence="5 6" key="1">
    <citation type="journal article" date="2020" name="ISME J.">
        <title>Uncovering the hidden diversity of litter-decomposition mechanisms in mushroom-forming fungi.</title>
        <authorList>
            <person name="Floudas D."/>
            <person name="Bentzer J."/>
            <person name="Ahren D."/>
            <person name="Johansson T."/>
            <person name="Persson P."/>
            <person name="Tunlid A."/>
        </authorList>
    </citation>
    <scope>NUCLEOTIDE SEQUENCE [LARGE SCALE GENOMIC DNA]</scope>
    <source>
        <strain evidence="5 6">CBS 146.42</strain>
    </source>
</reference>
<keyword evidence="6" id="KW-1185">Reference proteome</keyword>
<keyword evidence="2" id="KW-0677">Repeat</keyword>
<accession>A0A8H5CMM2</accession>
<dbReference type="SUPFAM" id="SSF52540">
    <property type="entry name" value="P-loop containing nucleoside triphosphate hydrolases"/>
    <property type="match status" value="1"/>
</dbReference>